<reference evidence="1 2" key="1">
    <citation type="journal article" date="2017" name="BMC Genomics">
        <title>Chromosome level assembly and secondary metabolite potential of the parasitic fungus Cordyceps militaris.</title>
        <authorList>
            <person name="Kramer G.J."/>
            <person name="Nodwell J.R."/>
        </authorList>
    </citation>
    <scope>NUCLEOTIDE SEQUENCE [LARGE SCALE GENOMIC DNA]</scope>
    <source>
        <strain evidence="1 2">ATCC 34164</strain>
    </source>
</reference>
<gene>
    <name evidence="1" type="ORF">A9K55_006954</name>
</gene>
<dbReference type="EMBL" id="CP023323">
    <property type="protein sequence ID" value="ATY60543.1"/>
    <property type="molecule type" value="Genomic_DNA"/>
</dbReference>
<dbReference type="AlphaFoldDB" id="A0A2H4SBS8"/>
<organism evidence="1 2">
    <name type="scientific">Cordyceps militaris</name>
    <name type="common">Caterpillar fungus</name>
    <name type="synonym">Clavaria militaris</name>
    <dbReference type="NCBI Taxonomy" id="73501"/>
    <lineage>
        <taxon>Eukaryota</taxon>
        <taxon>Fungi</taxon>
        <taxon>Dikarya</taxon>
        <taxon>Ascomycota</taxon>
        <taxon>Pezizomycotina</taxon>
        <taxon>Sordariomycetes</taxon>
        <taxon>Hypocreomycetidae</taxon>
        <taxon>Hypocreales</taxon>
        <taxon>Cordycipitaceae</taxon>
        <taxon>Cordyceps</taxon>
    </lineage>
</organism>
<evidence type="ECO:0000313" key="1">
    <source>
        <dbReference type="EMBL" id="ATY60543.1"/>
    </source>
</evidence>
<evidence type="ECO:0000313" key="2">
    <source>
        <dbReference type="Proteomes" id="UP000323067"/>
    </source>
</evidence>
<accession>A0A2H4SBS8</accession>
<dbReference type="VEuPathDB" id="FungiDB:A9K55_006954"/>
<sequence length="300" mass="34070">MDHAGNSLNDLRQSRVAMHWDNRMHLAIGQEIVQQALNCVQVEDLSTAKGLLEDWSPLTETPSSIEQVVVFRKHMILGRILRFQGAFTESLAHFEKAQTTSEQCKDVTFDEDLRDLTCDYADTLRELDDTVSAELQLRAEITRRDYSDVSLRRSLLDLSLAEVLFAQQRVSEAEELCLEIESRAGLLKYEQLRLHITLAKIRHIKLDDEGASSHWAKAMVAVGKFPNESGVTRIIVKSVCDILRRQRVPVPDNNLLDQSLQTLDSIDKLEKPGGIRCWIAGLRHWVDYLQSGSKTPHSLL</sequence>
<dbReference type="Proteomes" id="UP000323067">
    <property type="component" value="Chromosome vi"/>
</dbReference>
<name>A0A2H4SBS8_CORMI</name>
<dbReference type="Gene3D" id="1.25.40.10">
    <property type="entry name" value="Tetratricopeptide repeat domain"/>
    <property type="match status" value="1"/>
</dbReference>
<proteinExistence type="predicted"/>
<dbReference type="InterPro" id="IPR011990">
    <property type="entry name" value="TPR-like_helical_dom_sf"/>
</dbReference>
<protein>
    <submittedName>
        <fullName evidence="1">Uncharacterized protein</fullName>
    </submittedName>
</protein>